<dbReference type="RefSeq" id="WP_013624639.1">
    <property type="nucleotide sequence ID" value="NC_015172.1"/>
</dbReference>
<dbReference type="Gene3D" id="2.170.16.10">
    <property type="entry name" value="Hedgehog/Intein (Hint) domain"/>
    <property type="match status" value="1"/>
</dbReference>
<dbReference type="Gene3D" id="3.10.28.10">
    <property type="entry name" value="Homing endonucleases"/>
    <property type="match status" value="1"/>
</dbReference>
<dbReference type="Proteomes" id="UP000007488">
    <property type="component" value="Chromosome"/>
</dbReference>
<reference evidence="2" key="2">
    <citation type="submission" date="2011-02" db="EMBL/GenBank/DDBJ databases">
        <title>The complete genome of Syntrophobotulus glycolicus DSM 8271.</title>
        <authorList>
            <person name="Lucas S."/>
            <person name="Copeland A."/>
            <person name="Lapidus A."/>
            <person name="Bruce D."/>
            <person name="Goodwin L."/>
            <person name="Pitluck S."/>
            <person name="Kyrpides N."/>
            <person name="Mavromatis K."/>
            <person name="Pagani I."/>
            <person name="Ivanova N."/>
            <person name="Mikhailova N."/>
            <person name="Chertkov O."/>
            <person name="Held B."/>
            <person name="Detter J.C."/>
            <person name="Tapia R."/>
            <person name="Han C."/>
            <person name="Land M."/>
            <person name="Hauser L."/>
            <person name="Markowitz V."/>
            <person name="Cheng J.-F."/>
            <person name="Hugenholtz P."/>
            <person name="Woyke T."/>
            <person name="Wu D."/>
            <person name="Spring S."/>
            <person name="Schroeder M."/>
            <person name="Brambilla E."/>
            <person name="Klenk H.-P."/>
            <person name="Eisen J.A."/>
        </authorList>
    </citation>
    <scope>NUCLEOTIDE SEQUENCE [LARGE SCALE GENOMIC DNA]</scope>
    <source>
        <strain evidence="2">DSM 8271 / FlGlyR</strain>
    </source>
</reference>
<organism evidence="1 2">
    <name type="scientific">Syntrophobotulus glycolicus (strain DSM 8271 / FlGlyR)</name>
    <dbReference type="NCBI Taxonomy" id="645991"/>
    <lineage>
        <taxon>Bacteria</taxon>
        <taxon>Bacillati</taxon>
        <taxon>Bacillota</taxon>
        <taxon>Clostridia</taxon>
        <taxon>Eubacteriales</taxon>
        <taxon>Desulfitobacteriaceae</taxon>
        <taxon>Syntrophobotulus</taxon>
    </lineage>
</organism>
<dbReference type="eggNOG" id="COG1372">
    <property type="taxonomic scope" value="Bacteria"/>
</dbReference>
<protein>
    <submittedName>
        <fullName evidence="1">Uncharacterized protein</fullName>
    </submittedName>
</protein>
<name>F0SWY6_SYNGF</name>
<evidence type="ECO:0000313" key="2">
    <source>
        <dbReference type="Proteomes" id="UP000007488"/>
    </source>
</evidence>
<proteinExistence type="predicted"/>
<sequence>MSSAQEFSSFFKGTLIYTSQGLIPIEDVTANNRVWTHKHCFQQVLAQSEHQITGLCRLKAAGSPETYVTKQHRYLTGRKGETKVQWKMVRDLTPGDFLAMPVNQDDQNPLALSPEEVWLLGRYTGNGTIISDKSQIKGSRLFFHVLHPQFENFRQNVDLTAWHIYKDAECHHLSTDNQRLKQLAFACGKGSKKVIPAFIFNLSPALLKTFLKGFFSNQQDQQSFISENISLLYQLGLIYAKAYNKAYDLIQVNQPSFLQKAFYQINSSLELILNSDSGFLEDGYLWQSVQAIDELRSFQGTVYHLKVDIDHSYTANNCLVHDG</sequence>
<accession>F0SWY6</accession>
<gene>
    <name evidence="1" type="ordered locus">Sgly_1468</name>
</gene>
<keyword evidence="2" id="KW-1185">Reference proteome</keyword>
<evidence type="ECO:0000313" key="1">
    <source>
        <dbReference type="EMBL" id="ADY55769.1"/>
    </source>
</evidence>
<dbReference type="InterPro" id="IPR027434">
    <property type="entry name" value="Homing_endonucl"/>
</dbReference>
<dbReference type="InterPro" id="IPR036844">
    <property type="entry name" value="Hint_dom_sf"/>
</dbReference>
<dbReference type="SUPFAM" id="SSF51294">
    <property type="entry name" value="Hedgehog/intein (Hint) domain"/>
    <property type="match status" value="1"/>
</dbReference>
<dbReference type="EMBL" id="CP002547">
    <property type="protein sequence ID" value="ADY55769.1"/>
    <property type="molecule type" value="Genomic_DNA"/>
</dbReference>
<dbReference type="KEGG" id="sgy:Sgly_1468"/>
<reference evidence="1 2" key="1">
    <citation type="journal article" date="2011" name="Stand. Genomic Sci.">
        <title>Complete genome sequence of Syntrophobotulus glycolicus type strain (FlGlyR).</title>
        <authorList>
            <person name="Han C."/>
            <person name="Mwirichia R."/>
            <person name="Chertkov O."/>
            <person name="Held B."/>
            <person name="Lapidus A."/>
            <person name="Nolan M."/>
            <person name="Lucas S."/>
            <person name="Hammon N."/>
            <person name="Deshpande S."/>
            <person name="Cheng J.F."/>
            <person name="Tapia R."/>
            <person name="Goodwin L."/>
            <person name="Pitluck S."/>
            <person name="Huntemann M."/>
            <person name="Liolios K."/>
            <person name="Ivanova N."/>
            <person name="Pagani I."/>
            <person name="Mavromatis K."/>
            <person name="Ovchinikova G."/>
            <person name="Pati A."/>
            <person name="Chen A."/>
            <person name="Palaniappan K."/>
            <person name="Land M."/>
            <person name="Hauser L."/>
            <person name="Brambilla E.M."/>
            <person name="Rohde M."/>
            <person name="Spring S."/>
            <person name="Sikorski J."/>
            <person name="Goker M."/>
            <person name="Woyke T."/>
            <person name="Bristow J."/>
            <person name="Eisen J.A."/>
            <person name="Markowitz V."/>
            <person name="Hugenholtz P."/>
            <person name="Kyrpides N.C."/>
            <person name="Klenk H.P."/>
            <person name="Detter J.C."/>
        </authorList>
    </citation>
    <scope>NUCLEOTIDE SEQUENCE [LARGE SCALE GENOMIC DNA]</scope>
    <source>
        <strain evidence="2">DSM 8271 / FlGlyR</strain>
    </source>
</reference>
<dbReference type="OrthoDB" id="9803237at2"/>
<dbReference type="AlphaFoldDB" id="F0SWY6"/>
<dbReference type="HOGENOM" id="CLU_860326_0_0_9"/>